<keyword evidence="2" id="KW-1185">Reference proteome</keyword>
<protein>
    <submittedName>
        <fullName evidence="1">Uncharacterized protein</fullName>
    </submittedName>
</protein>
<dbReference type="EMBL" id="LXQA011436401">
    <property type="protein sequence ID" value="MCI97222.1"/>
    <property type="molecule type" value="Genomic_DNA"/>
</dbReference>
<sequence>MCLVIPTPDILHMILVPQQPSGLSLKMPRQ</sequence>
<comment type="caution">
    <text evidence="1">The sequence shown here is derived from an EMBL/GenBank/DDBJ whole genome shotgun (WGS) entry which is preliminary data.</text>
</comment>
<evidence type="ECO:0000313" key="2">
    <source>
        <dbReference type="Proteomes" id="UP000265520"/>
    </source>
</evidence>
<dbReference type="AlphaFoldDB" id="A0A392WBW4"/>
<feature type="non-terminal residue" evidence="1">
    <location>
        <position position="30"/>
    </location>
</feature>
<dbReference type="Proteomes" id="UP000265520">
    <property type="component" value="Unassembled WGS sequence"/>
</dbReference>
<accession>A0A392WBW4</accession>
<reference evidence="1 2" key="1">
    <citation type="journal article" date="2018" name="Front. Plant Sci.">
        <title>Red Clover (Trifolium pratense) and Zigzag Clover (T. medium) - A Picture of Genomic Similarities and Differences.</title>
        <authorList>
            <person name="Dluhosova J."/>
            <person name="Istvanek J."/>
            <person name="Nedelnik J."/>
            <person name="Repkova J."/>
        </authorList>
    </citation>
    <scope>NUCLEOTIDE SEQUENCE [LARGE SCALE GENOMIC DNA]</scope>
    <source>
        <strain evidence="2">cv. 10/8</strain>
        <tissue evidence="1">Leaf</tissue>
    </source>
</reference>
<organism evidence="1 2">
    <name type="scientific">Trifolium medium</name>
    <dbReference type="NCBI Taxonomy" id="97028"/>
    <lineage>
        <taxon>Eukaryota</taxon>
        <taxon>Viridiplantae</taxon>
        <taxon>Streptophyta</taxon>
        <taxon>Embryophyta</taxon>
        <taxon>Tracheophyta</taxon>
        <taxon>Spermatophyta</taxon>
        <taxon>Magnoliopsida</taxon>
        <taxon>eudicotyledons</taxon>
        <taxon>Gunneridae</taxon>
        <taxon>Pentapetalae</taxon>
        <taxon>rosids</taxon>
        <taxon>fabids</taxon>
        <taxon>Fabales</taxon>
        <taxon>Fabaceae</taxon>
        <taxon>Papilionoideae</taxon>
        <taxon>50 kb inversion clade</taxon>
        <taxon>NPAAA clade</taxon>
        <taxon>Hologalegina</taxon>
        <taxon>IRL clade</taxon>
        <taxon>Trifolieae</taxon>
        <taxon>Trifolium</taxon>
    </lineage>
</organism>
<evidence type="ECO:0000313" key="1">
    <source>
        <dbReference type="EMBL" id="MCI97222.1"/>
    </source>
</evidence>
<name>A0A392WBW4_9FABA</name>
<proteinExistence type="predicted"/>